<dbReference type="AlphaFoldDB" id="A0A7S8F760"/>
<reference evidence="2 3" key="1">
    <citation type="submission" date="2020-11" db="EMBL/GenBank/DDBJ databases">
        <title>The genome sequence of Erythrobacter sp. 6D36.</title>
        <authorList>
            <person name="Liu Y."/>
        </authorList>
    </citation>
    <scope>NUCLEOTIDE SEQUENCE [LARGE SCALE GENOMIC DNA]</scope>
    <source>
        <strain evidence="2 3">6D36</strain>
    </source>
</reference>
<dbReference type="Proteomes" id="UP000594459">
    <property type="component" value="Chromosome"/>
</dbReference>
<keyword evidence="1" id="KW-1133">Transmembrane helix</keyword>
<keyword evidence="3" id="KW-1185">Reference proteome</keyword>
<proteinExistence type="predicted"/>
<sequence>MHLRRWPPLNAPAYLLQNLRIVAPEERDAENELVGRWLDSSAPLDPTCRHVSGSLPGGTPFTWERHTEGSTITVFHDGAPEKLALDDTLRKLDSLPGKVLRATEIILVASERDAHSILPGLKFNDGELVSSQIGGAMRFWSDFRLHERRYGRVLVATCGAEAGTISRIVQQLQELGNYRNLALLALPTVRRQWAELDGAEAELGRIAERVSDPATNDDDLLEGVSELSLNIANLTNEVGYRLDATRAYAELVSERLEDLAPEPIGNHQSLTSFTRRRLMPAVRTCAAHRDRLLILSQRAANLTALLRARVETRIENQNARLLGSMERTSQRQMRLQQLVEGLSIFALAYYGVGLLGYVLDAMDEHQGLPTHAMIKAWAVPVFMATIWLGIHAVKRRILADDG</sequence>
<keyword evidence="1" id="KW-0812">Transmembrane</keyword>
<evidence type="ECO:0000313" key="2">
    <source>
        <dbReference type="EMBL" id="QPD00408.1"/>
    </source>
</evidence>
<dbReference type="Pfam" id="PF11902">
    <property type="entry name" value="DUF3422"/>
    <property type="match status" value="1"/>
</dbReference>
<feature type="transmembrane region" description="Helical" evidence="1">
    <location>
        <begin position="338"/>
        <end position="359"/>
    </location>
</feature>
<protein>
    <submittedName>
        <fullName evidence="2">DUF3422 domain-containing protein</fullName>
    </submittedName>
</protein>
<keyword evidence="1" id="KW-0472">Membrane</keyword>
<evidence type="ECO:0000313" key="3">
    <source>
        <dbReference type="Proteomes" id="UP000594459"/>
    </source>
</evidence>
<dbReference type="InterPro" id="IPR021830">
    <property type="entry name" value="DUF3422"/>
</dbReference>
<evidence type="ECO:0000256" key="1">
    <source>
        <dbReference type="SAM" id="Phobius"/>
    </source>
</evidence>
<accession>A0A7S8F760</accession>
<dbReference type="EMBL" id="CP064654">
    <property type="protein sequence ID" value="QPD00408.1"/>
    <property type="molecule type" value="Genomic_DNA"/>
</dbReference>
<dbReference type="KEGG" id="qso:IRL76_05475"/>
<name>A0A7S8F760_9SPHN</name>
<organism evidence="2 3">
    <name type="scientific">Qipengyuania soli</name>
    <dbReference type="NCBI Taxonomy" id="2782568"/>
    <lineage>
        <taxon>Bacteria</taxon>
        <taxon>Pseudomonadati</taxon>
        <taxon>Pseudomonadota</taxon>
        <taxon>Alphaproteobacteria</taxon>
        <taxon>Sphingomonadales</taxon>
        <taxon>Erythrobacteraceae</taxon>
        <taxon>Qipengyuania</taxon>
    </lineage>
</organism>
<feature type="transmembrane region" description="Helical" evidence="1">
    <location>
        <begin position="371"/>
        <end position="390"/>
    </location>
</feature>
<gene>
    <name evidence="2" type="ORF">IRL76_05475</name>
</gene>